<dbReference type="FunFam" id="3.30.70.20:FF:000035">
    <property type="entry name" value="Iron hydrogenase 1"/>
    <property type="match status" value="1"/>
</dbReference>
<feature type="domain" description="4Fe-4S ferredoxin-type" evidence="7">
    <location>
        <begin position="218"/>
        <end position="248"/>
    </location>
</feature>
<dbReference type="InterPro" id="IPR009016">
    <property type="entry name" value="Fe_hydrogenase"/>
</dbReference>
<dbReference type="InterPro" id="IPR001041">
    <property type="entry name" value="2Fe-2S_ferredoxin-type"/>
</dbReference>
<keyword evidence="2" id="KW-0479">Metal-binding</keyword>
<dbReference type="InterPro" id="IPR013352">
    <property type="entry name" value="Fe_hydrogenase_subset"/>
</dbReference>
<feature type="domain" description="2Fe-2S ferredoxin-type" evidence="6">
    <location>
        <begin position="8"/>
        <end position="85"/>
    </location>
</feature>
<keyword evidence="4" id="KW-0408">Iron</keyword>
<keyword evidence="1" id="KW-0004">4Fe-4S</keyword>
<dbReference type="Pfam" id="PF02256">
    <property type="entry name" value="Fe_hyd_SSU"/>
    <property type="match status" value="1"/>
</dbReference>
<proteinExistence type="predicted"/>
<organism evidence="9 10">
    <name type="scientific">Candidatus Kuenenbacteria bacterium CG1_02_38_13</name>
    <dbReference type="NCBI Taxonomy" id="1805235"/>
    <lineage>
        <taxon>Bacteria</taxon>
        <taxon>Candidatus Kueneniibacteriota</taxon>
    </lineage>
</organism>
<keyword evidence="5" id="KW-0411">Iron-sulfur</keyword>
<dbReference type="PROSITE" id="PS51839">
    <property type="entry name" value="4FE4S_HC3"/>
    <property type="match status" value="1"/>
</dbReference>
<dbReference type="AlphaFoldDB" id="A0A1J4TVR5"/>
<dbReference type="Pfam" id="PF02906">
    <property type="entry name" value="Fe_hyd_lg_C"/>
    <property type="match status" value="2"/>
</dbReference>
<dbReference type="Gene3D" id="3.40.950.10">
    <property type="entry name" value="Fe-only Hydrogenase (Larger Subunit), Chain L, domain 3"/>
    <property type="match status" value="2"/>
</dbReference>
<accession>A0A1J4TVR5</accession>
<dbReference type="InterPro" id="IPR017900">
    <property type="entry name" value="4Fe4S_Fe_S_CS"/>
</dbReference>
<dbReference type="InterPro" id="IPR003149">
    <property type="entry name" value="Fe_hydrogenase_ssu"/>
</dbReference>
<dbReference type="InterPro" id="IPR019574">
    <property type="entry name" value="NADH_UbQ_OxRdtase_Gsu_4Fe4S-bd"/>
</dbReference>
<dbReference type="Proteomes" id="UP000182465">
    <property type="component" value="Unassembled WGS sequence"/>
</dbReference>
<dbReference type="GO" id="GO:0051539">
    <property type="term" value="F:4 iron, 4 sulfur cluster binding"/>
    <property type="evidence" value="ECO:0007669"/>
    <property type="project" value="UniProtKB-KW"/>
</dbReference>
<evidence type="ECO:0000256" key="4">
    <source>
        <dbReference type="ARBA" id="ARBA00023004"/>
    </source>
</evidence>
<gene>
    <name evidence="9" type="ORF">AUJ29_02830</name>
</gene>
<evidence type="ECO:0000313" key="10">
    <source>
        <dbReference type="Proteomes" id="UP000182465"/>
    </source>
</evidence>
<evidence type="ECO:0000256" key="5">
    <source>
        <dbReference type="ARBA" id="ARBA00023014"/>
    </source>
</evidence>
<dbReference type="Pfam" id="PF12838">
    <property type="entry name" value="Fer4_7"/>
    <property type="match status" value="1"/>
</dbReference>
<dbReference type="SUPFAM" id="SSF54292">
    <property type="entry name" value="2Fe-2S ferredoxin-like"/>
    <property type="match status" value="1"/>
</dbReference>
<comment type="caution">
    <text evidence="9">The sequence shown here is derived from an EMBL/GenBank/DDBJ whole genome shotgun (WGS) entry which is preliminary data.</text>
</comment>
<evidence type="ECO:0000313" key="9">
    <source>
        <dbReference type="EMBL" id="OIO16404.1"/>
    </source>
</evidence>
<dbReference type="SMART" id="SM00902">
    <property type="entry name" value="Fe_hyd_SSU"/>
    <property type="match status" value="1"/>
</dbReference>
<protein>
    <recommendedName>
        <fullName evidence="11">Ferredoxin</fullName>
    </recommendedName>
</protein>
<dbReference type="PANTHER" id="PTHR11615">
    <property type="entry name" value="NITRATE, FORMATE, IRON DEHYDROGENASE"/>
    <property type="match status" value="1"/>
</dbReference>
<dbReference type="SUPFAM" id="SSF54862">
    <property type="entry name" value="4Fe-4S ferredoxins"/>
    <property type="match status" value="1"/>
</dbReference>
<evidence type="ECO:0000259" key="6">
    <source>
        <dbReference type="PROSITE" id="PS51085"/>
    </source>
</evidence>
<evidence type="ECO:0000256" key="1">
    <source>
        <dbReference type="ARBA" id="ARBA00022485"/>
    </source>
</evidence>
<evidence type="ECO:0000256" key="2">
    <source>
        <dbReference type="ARBA" id="ARBA00022723"/>
    </source>
</evidence>
<dbReference type="Gene3D" id="4.10.260.20">
    <property type="entry name" value="Iron hydrogenase, small subunit"/>
    <property type="match status" value="1"/>
</dbReference>
<dbReference type="InterPro" id="IPR036010">
    <property type="entry name" value="2Fe-2S_ferredoxin-like_sf"/>
</dbReference>
<dbReference type="Pfam" id="PF13510">
    <property type="entry name" value="Fer2_4"/>
    <property type="match status" value="1"/>
</dbReference>
<evidence type="ECO:0000259" key="7">
    <source>
        <dbReference type="PROSITE" id="PS51379"/>
    </source>
</evidence>
<dbReference type="CDD" id="cd00207">
    <property type="entry name" value="fer2"/>
    <property type="match status" value="1"/>
</dbReference>
<dbReference type="Gene3D" id="3.40.50.1780">
    <property type="match status" value="1"/>
</dbReference>
<dbReference type="InterPro" id="IPR004108">
    <property type="entry name" value="Fe_hydrogenase_lsu_C"/>
</dbReference>
<reference evidence="9 10" key="1">
    <citation type="journal article" date="2016" name="Environ. Microbiol.">
        <title>Genomic resolution of a cold subsurface aquifer community provides metabolic insights for novel microbes adapted to high CO concentrations.</title>
        <authorList>
            <person name="Probst A.J."/>
            <person name="Castelle C.J."/>
            <person name="Singh A."/>
            <person name="Brown C.T."/>
            <person name="Anantharaman K."/>
            <person name="Sharon I."/>
            <person name="Hug L.A."/>
            <person name="Burstein D."/>
            <person name="Emerson J.B."/>
            <person name="Thomas B.C."/>
            <person name="Banfield J.F."/>
        </authorList>
    </citation>
    <scope>NUCLEOTIDE SEQUENCE [LARGE SCALE GENOMIC DNA]</scope>
    <source>
        <strain evidence="9">CG1_02_38_13</strain>
    </source>
</reference>
<dbReference type="InterPro" id="IPR036991">
    <property type="entry name" value="Fe_hydrogenase_ssu_sf"/>
</dbReference>
<dbReference type="PROSITE" id="PS51085">
    <property type="entry name" value="2FE2S_FER_2"/>
    <property type="match status" value="1"/>
</dbReference>
<evidence type="ECO:0000259" key="8">
    <source>
        <dbReference type="PROSITE" id="PS51839"/>
    </source>
</evidence>
<dbReference type="Gene3D" id="3.30.70.20">
    <property type="match status" value="1"/>
</dbReference>
<dbReference type="PROSITE" id="PS00198">
    <property type="entry name" value="4FE4S_FER_1"/>
    <property type="match status" value="1"/>
</dbReference>
<dbReference type="GO" id="GO:0005506">
    <property type="term" value="F:iron ion binding"/>
    <property type="evidence" value="ECO:0007669"/>
    <property type="project" value="InterPro"/>
</dbReference>
<dbReference type="InterPro" id="IPR017896">
    <property type="entry name" value="4Fe4S_Fe-S-bd"/>
</dbReference>
<dbReference type="NCBIfam" id="TIGR02512">
    <property type="entry name" value="FeFe_hydrog_A"/>
    <property type="match status" value="1"/>
</dbReference>
<dbReference type="InterPro" id="IPR050340">
    <property type="entry name" value="Cytosolic_Fe-S_CAF"/>
</dbReference>
<keyword evidence="3" id="KW-0677">Repeat</keyword>
<feature type="domain" description="4Fe-4S His(Cys)3-ligated-type" evidence="8">
    <location>
        <begin position="85"/>
        <end position="124"/>
    </location>
</feature>
<dbReference type="GO" id="GO:0008901">
    <property type="term" value="F:ferredoxin hydrogenase activity"/>
    <property type="evidence" value="ECO:0007669"/>
    <property type="project" value="InterPro"/>
</dbReference>
<dbReference type="Gene3D" id="3.10.20.740">
    <property type="match status" value="1"/>
</dbReference>
<dbReference type="PROSITE" id="PS51379">
    <property type="entry name" value="4FE4S_FER_2"/>
    <property type="match status" value="2"/>
</dbReference>
<evidence type="ECO:0000256" key="3">
    <source>
        <dbReference type="ARBA" id="ARBA00022737"/>
    </source>
</evidence>
<dbReference type="SUPFAM" id="SSF53920">
    <property type="entry name" value="Fe-only hydrogenase"/>
    <property type="match status" value="1"/>
</dbReference>
<evidence type="ECO:0008006" key="11">
    <source>
        <dbReference type="Google" id="ProtNLM"/>
    </source>
</evidence>
<sequence>MLLEKMSKKIQILINNKNYFAQEGQTILDIAIKNNLFIPTLCKHPDLKIHGKCRVCLVEVEGLGVVTSCSTPVENGMKIKLDTPDVARARKINLEMIFAEHIEKCESCVQSDSCALKDSSKKYAAPLARFNDRKKNYPVWHFGALGERAIKKKKKEIDEKIEKKDVELRKKQVKQHGTGFIQFDASKCIDCGICTEICREKQTVDFYETHGKGYLTQTKPTDDFKRDCTYCGQCVVHCPAGAIQGVSHWKNVEELLENKQDKVLVAQIAPSIRVSIGEEFGMDYGQVVTEQLAAAIHELGFDYAFDVTCGADFTTYEEARELIHWLESGKNRPMLTSCCPGWVKFVEFYYPDFAPHLTTTRSPHIISGILAKTYFADLIDKKAKDIIVVSIMPCTAKKQEISLYRHKLDSDLCIERLGFEDYEIATKCFIKHNENKDELRLPAVDYVLTAREFAYLLKRNKIDFAKIKPRAMDSPLGEYSGAGVIYGASGGVMESALRTADAFLRVKKKFGSLEPVLLGKNFVSDKKRLSNIATGRIDFKEVRGEQGIKEATVKLGGIKLKMAVVNGLGNARALLDNLAARRVKYDYVEAMACPGGCIGGGGQPVPVSSQIRIKRSVALYGIDKDLKIRTAHDNVALLKVYRDYFQGDEAVIESLLHCRYNKIDRGGYKEV</sequence>
<name>A0A1J4TVR5_9BACT</name>
<feature type="domain" description="4Fe-4S ferredoxin-type" evidence="7">
    <location>
        <begin position="179"/>
        <end position="209"/>
    </location>
</feature>
<dbReference type="EMBL" id="MNVB01000062">
    <property type="protein sequence ID" value="OIO16404.1"/>
    <property type="molecule type" value="Genomic_DNA"/>
</dbReference>